<comment type="caution">
    <text evidence="2">The sequence shown here is derived from an EMBL/GenBank/DDBJ whole genome shotgun (WGS) entry which is preliminary data.</text>
</comment>
<accession>A0A176YD22</accession>
<gene>
    <name evidence="2" type="ORF">AYJ54_04415</name>
</gene>
<dbReference type="AlphaFoldDB" id="A0A176YD22"/>
<sequence length="162" mass="17994">MSKVTPCLWFNGNAEEAANFYVSLLPDSKILHVQRNVTDNPSGKEGSVLVVEFTLGGQRFVALNGGMKMEYTHALSLMINCADQAQVDSVWEAFLAHGGKEEQCGWLKDRYGVSWQVVPTVMFEYFSSSDRAAAKRAMQAMMKMVKLDIEGARRAFEDKSAA</sequence>
<dbReference type="PIRSF" id="PIRSF021700">
    <property type="entry name" value="3_dmu_93_MTrfase"/>
    <property type="match status" value="1"/>
</dbReference>
<dbReference type="InterPro" id="IPR029068">
    <property type="entry name" value="Glyas_Bleomycin-R_OHBP_Dase"/>
</dbReference>
<feature type="domain" description="PhnB-like" evidence="1">
    <location>
        <begin position="3"/>
        <end position="118"/>
    </location>
</feature>
<dbReference type="EMBL" id="LUUB01000101">
    <property type="protein sequence ID" value="OAF01789.1"/>
    <property type="molecule type" value="Genomic_DNA"/>
</dbReference>
<dbReference type="InterPro" id="IPR028973">
    <property type="entry name" value="PhnB-like"/>
</dbReference>
<evidence type="ECO:0000259" key="1">
    <source>
        <dbReference type="Pfam" id="PF06983"/>
    </source>
</evidence>
<dbReference type="Gene3D" id="3.10.180.10">
    <property type="entry name" value="2,3-Dihydroxybiphenyl 1,2-Dioxygenase, domain 1"/>
    <property type="match status" value="1"/>
</dbReference>
<dbReference type="OrthoDB" id="9806473at2"/>
<evidence type="ECO:0000313" key="3">
    <source>
        <dbReference type="Proteomes" id="UP000076959"/>
    </source>
</evidence>
<dbReference type="PANTHER" id="PTHR33990">
    <property type="entry name" value="PROTEIN YJDN-RELATED"/>
    <property type="match status" value="1"/>
</dbReference>
<protein>
    <recommendedName>
        <fullName evidence="1">PhnB-like domain-containing protein</fullName>
    </recommendedName>
</protein>
<dbReference type="Pfam" id="PF06983">
    <property type="entry name" value="3-dmu-9_3-mt"/>
    <property type="match status" value="1"/>
</dbReference>
<evidence type="ECO:0000313" key="2">
    <source>
        <dbReference type="EMBL" id="OAF01789.1"/>
    </source>
</evidence>
<proteinExistence type="predicted"/>
<organism evidence="2 3">
    <name type="scientific">Bradyrhizobium centrolobii</name>
    <dbReference type="NCBI Taxonomy" id="1505087"/>
    <lineage>
        <taxon>Bacteria</taxon>
        <taxon>Pseudomonadati</taxon>
        <taxon>Pseudomonadota</taxon>
        <taxon>Alphaproteobacteria</taxon>
        <taxon>Hyphomicrobiales</taxon>
        <taxon>Nitrobacteraceae</taxon>
        <taxon>Bradyrhizobium</taxon>
    </lineage>
</organism>
<dbReference type="SUPFAM" id="SSF54593">
    <property type="entry name" value="Glyoxalase/Bleomycin resistance protein/Dihydroxybiphenyl dioxygenase"/>
    <property type="match status" value="1"/>
</dbReference>
<dbReference type="Proteomes" id="UP000076959">
    <property type="component" value="Unassembled WGS sequence"/>
</dbReference>
<keyword evidence="3" id="KW-1185">Reference proteome</keyword>
<name>A0A176YD22_9BRAD</name>
<dbReference type="PANTHER" id="PTHR33990:SF2">
    <property type="entry name" value="PHNB-LIKE DOMAIN-CONTAINING PROTEIN"/>
    <property type="match status" value="1"/>
</dbReference>
<dbReference type="STRING" id="1505087.AYJ54_04415"/>
<dbReference type="InterPro" id="IPR009725">
    <property type="entry name" value="3_dmu_93_MTrfase"/>
</dbReference>
<dbReference type="CDD" id="cd06588">
    <property type="entry name" value="PhnB_like"/>
    <property type="match status" value="1"/>
</dbReference>
<dbReference type="RefSeq" id="WP_063707089.1">
    <property type="nucleotide sequence ID" value="NZ_LUUB01000101.1"/>
</dbReference>
<reference evidence="2 3" key="1">
    <citation type="submission" date="2016-03" db="EMBL/GenBank/DDBJ databases">
        <title>Draft Genome Sequence of the Strain BR 10245 (Bradyrhizobium sp.) isolated from nodules of Centrolobium paraense.</title>
        <authorList>
            <person name="Simoes-Araujo J.L.Sr."/>
            <person name="Barauna A.C."/>
            <person name="Silva K."/>
            <person name="Zilli J.E."/>
        </authorList>
    </citation>
    <scope>NUCLEOTIDE SEQUENCE [LARGE SCALE GENOMIC DNA]</scope>
    <source>
        <strain evidence="2 3">BR 10245</strain>
    </source>
</reference>